<dbReference type="Gene3D" id="3.90.55.10">
    <property type="entry name" value="Dimethylsulfoxide Reductase, domain 3"/>
    <property type="match status" value="1"/>
</dbReference>
<dbReference type="Gene3D" id="3.40.50.740">
    <property type="match status" value="1"/>
</dbReference>
<reference evidence="9" key="1">
    <citation type="submission" date="2022-06" db="EMBL/GenBank/DDBJ databases">
        <title>Genomic Encyclopedia of Archaeal and Bacterial Type Strains, Phase II (KMG-II): from individual species to whole genera.</title>
        <authorList>
            <person name="Goeker M."/>
        </authorList>
    </citation>
    <scope>NUCLEOTIDE SEQUENCE</scope>
    <source>
        <strain evidence="9">DSM 43935</strain>
    </source>
</reference>
<dbReference type="Pfam" id="PF18364">
    <property type="entry name" value="Molybdopterin_N"/>
    <property type="match status" value="1"/>
</dbReference>
<evidence type="ECO:0000256" key="4">
    <source>
        <dbReference type="ARBA" id="ARBA00022723"/>
    </source>
</evidence>
<dbReference type="SUPFAM" id="SSF53706">
    <property type="entry name" value="Formate dehydrogenase/DMSO reductase, domains 1-3"/>
    <property type="match status" value="1"/>
</dbReference>
<dbReference type="RefSeq" id="WP_253778155.1">
    <property type="nucleotide sequence ID" value="NZ_JAMTCK010000018.1"/>
</dbReference>
<keyword evidence="3" id="KW-0500">Molybdenum</keyword>
<dbReference type="GO" id="GO:0030288">
    <property type="term" value="C:outer membrane-bounded periplasmic space"/>
    <property type="evidence" value="ECO:0007669"/>
    <property type="project" value="TreeGrafter"/>
</dbReference>
<dbReference type="InterPro" id="IPR006656">
    <property type="entry name" value="Mopterin_OxRdtase"/>
</dbReference>
<dbReference type="SUPFAM" id="SSF50692">
    <property type="entry name" value="ADC-like"/>
    <property type="match status" value="1"/>
</dbReference>
<accession>A0AAE3KJS4</accession>
<dbReference type="GO" id="GO:0009055">
    <property type="term" value="F:electron transfer activity"/>
    <property type="evidence" value="ECO:0007669"/>
    <property type="project" value="TreeGrafter"/>
</dbReference>
<dbReference type="Gene3D" id="3.40.228.10">
    <property type="entry name" value="Dimethylsulfoxide Reductase, domain 2"/>
    <property type="match status" value="1"/>
</dbReference>
<dbReference type="InterPro" id="IPR041954">
    <property type="entry name" value="CT_DMSOR/BSOR/TMAOR"/>
</dbReference>
<feature type="domain" description="Molybdopterin oxidoreductase" evidence="6">
    <location>
        <begin position="52"/>
        <end position="504"/>
    </location>
</feature>
<dbReference type="InterPro" id="IPR050612">
    <property type="entry name" value="Prok_Mopterin_Oxidored"/>
</dbReference>
<dbReference type="GO" id="GO:0030151">
    <property type="term" value="F:molybdenum ion binding"/>
    <property type="evidence" value="ECO:0007669"/>
    <property type="project" value="TreeGrafter"/>
</dbReference>
<dbReference type="InterPro" id="IPR006657">
    <property type="entry name" value="MoPterin_dinucl-bd_dom"/>
</dbReference>
<dbReference type="Pfam" id="PF00384">
    <property type="entry name" value="Molybdopterin"/>
    <property type="match status" value="1"/>
</dbReference>
<keyword evidence="4" id="KW-0479">Metal-binding</keyword>
<dbReference type="GO" id="GO:0043546">
    <property type="term" value="F:molybdopterin cofactor binding"/>
    <property type="evidence" value="ECO:0007669"/>
    <property type="project" value="InterPro"/>
</dbReference>
<evidence type="ECO:0000313" key="9">
    <source>
        <dbReference type="EMBL" id="MCP2169402.1"/>
    </source>
</evidence>
<keyword evidence="5" id="KW-0560">Oxidoreductase</keyword>
<evidence type="ECO:0000256" key="2">
    <source>
        <dbReference type="ARBA" id="ARBA00010312"/>
    </source>
</evidence>
<dbReference type="PANTHER" id="PTHR43742:SF10">
    <property type="entry name" value="TRIMETHYLAMINE-N-OXIDE REDUCTASE 2"/>
    <property type="match status" value="1"/>
</dbReference>
<dbReference type="Gene3D" id="2.40.40.20">
    <property type="match status" value="1"/>
</dbReference>
<evidence type="ECO:0000256" key="1">
    <source>
        <dbReference type="ARBA" id="ARBA00001942"/>
    </source>
</evidence>
<comment type="caution">
    <text evidence="9">The sequence shown here is derived from an EMBL/GenBank/DDBJ whole genome shotgun (WGS) entry which is preliminary data.</text>
</comment>
<evidence type="ECO:0000259" key="6">
    <source>
        <dbReference type="Pfam" id="PF00384"/>
    </source>
</evidence>
<proteinExistence type="inferred from homology"/>
<sequence length="783" mass="85994">MSRTRGTHLTHWGAFHAETDGVRLTSVTPYVDDPEPNELIHNVASAQHHPTRIDRPYVRLGWLRRGPGSAPRRGAEPFVPLDWDRVLDLLAAELRRVYDHHGGQAVFGGSYGWASAGRFHHALGQLHRFLNCLGGYVRSVGTYSYGASEVLLPHVVGGFDEVLSNATSWDSIATHTDLVVAFGGISAKNAMMSSGGVARHQLRSRLAQARARGTRFVSISPIRDDTPDEANAEWIAPRPGTDTALMLAVAHVLISENLVDHGFVERYCTGYPEFAADVLAKGRTPEWAERITEVPAHRIRVLARQMATGRTLITVSWSLQRARHGEQPLWLAVVLAAMLGQIGLPGGGFGHGYGSTAYPGERSAAVHLPSLPQGRNPISTFIPVARIADMLLNPGGEYEFNGERLSYPDIRLVYWCGGNPFHHHQDLARLRRAFTRPETIVVHEPFWTSTARHADIVLPTTMTIERDDFGMGNADPLLLAMPALTAPVGLSRNDYTIFSQLADRLGVHTAFTEGRDAMEWLTHLYEEWRDGLGGDNSGIPRFAEFWSAGAVALPPKPPHRVLFDAFRADPEQNPLRTPSGRIEIHSATIASFGYEDCPGHPDWLETAELQAGESSRAERYPLHLLANQPKSRLHSQFDVGDHSRSTKIRDREPLRMHPADAARRGLAEGDIVRVFNDIGSCLAAVRLSELVRPAVVQLSTGAWYDPDPADPRLCRHGNPNVLIADLPTSTLSQACSGGHTKVEVERFTGPLPELTVLAPPPIALLDKPSGKAADPVNSRHRTD</sequence>
<dbReference type="InterPro" id="IPR009010">
    <property type="entry name" value="Asp_de-COase-like_dom_sf"/>
</dbReference>
<feature type="domain" description="Molybdopterin dinucleotide-binding" evidence="7">
    <location>
        <begin position="622"/>
        <end position="735"/>
    </location>
</feature>
<dbReference type="GO" id="GO:0016491">
    <property type="term" value="F:oxidoreductase activity"/>
    <property type="evidence" value="ECO:0007669"/>
    <property type="project" value="UniProtKB-KW"/>
</dbReference>
<keyword evidence="10" id="KW-1185">Reference proteome</keyword>
<dbReference type="CDD" id="cd02793">
    <property type="entry name" value="MopB_CT_DMSOR-BSOR-TMAOR"/>
    <property type="match status" value="1"/>
</dbReference>
<dbReference type="InterPro" id="IPR041460">
    <property type="entry name" value="Molybdopterin_N"/>
</dbReference>
<feature type="domain" description="Molybdopterin oxidoreductase N-terminal" evidence="8">
    <location>
        <begin position="8"/>
        <end position="48"/>
    </location>
</feature>
<dbReference type="EMBL" id="JAMTCK010000018">
    <property type="protein sequence ID" value="MCP2169402.1"/>
    <property type="molecule type" value="Genomic_DNA"/>
</dbReference>
<evidence type="ECO:0000259" key="8">
    <source>
        <dbReference type="Pfam" id="PF18364"/>
    </source>
</evidence>
<comment type="similarity">
    <text evidence="2">Belongs to the prokaryotic molybdopterin-containing oxidoreductase family.</text>
</comment>
<evidence type="ECO:0000313" key="10">
    <source>
        <dbReference type="Proteomes" id="UP001206128"/>
    </source>
</evidence>
<comment type="cofactor">
    <cofactor evidence="1">
        <name>Mo-bis(molybdopterin guanine dinucleotide)</name>
        <dbReference type="ChEBI" id="CHEBI:60539"/>
    </cofactor>
</comment>
<dbReference type="AlphaFoldDB" id="A0AAE3KJS4"/>
<name>A0AAE3KJS4_9PSEU</name>
<dbReference type="GO" id="GO:0009061">
    <property type="term" value="P:anaerobic respiration"/>
    <property type="evidence" value="ECO:0007669"/>
    <property type="project" value="TreeGrafter"/>
</dbReference>
<organism evidence="9 10">
    <name type="scientific">Goodfellowiella coeruleoviolacea</name>
    <dbReference type="NCBI Taxonomy" id="334858"/>
    <lineage>
        <taxon>Bacteria</taxon>
        <taxon>Bacillati</taxon>
        <taxon>Actinomycetota</taxon>
        <taxon>Actinomycetes</taxon>
        <taxon>Pseudonocardiales</taxon>
        <taxon>Pseudonocardiaceae</taxon>
        <taxon>Goodfellowiella</taxon>
    </lineage>
</organism>
<gene>
    <name evidence="9" type="ORF">LX83_006287</name>
</gene>
<evidence type="ECO:0000256" key="3">
    <source>
        <dbReference type="ARBA" id="ARBA00022505"/>
    </source>
</evidence>
<dbReference type="Pfam" id="PF01568">
    <property type="entry name" value="Molydop_binding"/>
    <property type="match status" value="1"/>
</dbReference>
<dbReference type="Proteomes" id="UP001206128">
    <property type="component" value="Unassembled WGS sequence"/>
</dbReference>
<evidence type="ECO:0000259" key="7">
    <source>
        <dbReference type="Pfam" id="PF01568"/>
    </source>
</evidence>
<protein>
    <submittedName>
        <fullName evidence="9">Biotin/methionine sulfoxide reductase</fullName>
    </submittedName>
</protein>
<evidence type="ECO:0000256" key="5">
    <source>
        <dbReference type="ARBA" id="ARBA00023002"/>
    </source>
</evidence>
<dbReference type="PANTHER" id="PTHR43742">
    <property type="entry name" value="TRIMETHYLAMINE-N-OXIDE REDUCTASE"/>
    <property type="match status" value="1"/>
</dbReference>